<keyword evidence="3 5" id="KW-1133">Transmembrane helix</keyword>
<evidence type="ECO:0000256" key="4">
    <source>
        <dbReference type="ARBA" id="ARBA00023136"/>
    </source>
</evidence>
<organism evidence="7 8">
    <name type="scientific">Caenorhabditis elegans</name>
    <dbReference type="NCBI Taxonomy" id="6239"/>
    <lineage>
        <taxon>Eukaryota</taxon>
        <taxon>Metazoa</taxon>
        <taxon>Ecdysozoa</taxon>
        <taxon>Nematoda</taxon>
        <taxon>Chromadorea</taxon>
        <taxon>Rhabditida</taxon>
        <taxon>Rhabditina</taxon>
        <taxon>Rhabditomorpha</taxon>
        <taxon>Rhabditoidea</taxon>
        <taxon>Rhabditidae</taxon>
        <taxon>Peloderinae</taxon>
        <taxon>Caenorhabditis</taxon>
    </lineage>
</organism>
<dbReference type="HOGENOM" id="CLU_018074_2_3_1"/>
<dbReference type="GO" id="GO:0098794">
    <property type="term" value="C:postsynapse"/>
    <property type="evidence" value="ECO:0007669"/>
    <property type="project" value="GOC"/>
</dbReference>
<feature type="domain" description="Neurotransmitter-gated ion-channel ligand-binding" evidence="6">
    <location>
        <begin position="30"/>
        <end position="236"/>
    </location>
</feature>
<keyword evidence="5" id="KW-0732">Signal</keyword>
<dbReference type="Gene3D" id="1.20.58.390">
    <property type="entry name" value="Neurotransmitter-gated ion-channel transmembrane domain"/>
    <property type="match status" value="1"/>
</dbReference>
<comment type="subcellular location">
    <subcellularLocation>
        <location evidence="1">Membrane</location>
        <topology evidence="1">Multi-pass membrane protein</topology>
    </subcellularLocation>
</comment>
<dbReference type="Gene3D" id="2.70.170.10">
    <property type="entry name" value="Neurotransmitter-gated ion-channel ligand-binding domain"/>
    <property type="match status" value="1"/>
</dbReference>
<dbReference type="OrthoDB" id="6097796at2759"/>
<dbReference type="GO" id="GO:1902495">
    <property type="term" value="C:transmembrane transporter complex"/>
    <property type="evidence" value="ECO:0000318"/>
    <property type="project" value="GO_Central"/>
</dbReference>
<keyword evidence="2 5" id="KW-0812">Transmembrane</keyword>
<feature type="transmembrane region" description="Helical" evidence="5">
    <location>
        <begin position="237"/>
        <end position="259"/>
    </location>
</feature>
<dbReference type="PROSITE" id="PS00236">
    <property type="entry name" value="NEUROTR_ION_CHANNEL"/>
    <property type="match status" value="1"/>
</dbReference>
<dbReference type="EMBL" id="BX284604">
    <property type="protein sequence ID" value="CCD68535.3"/>
    <property type="molecule type" value="Genomic_DNA"/>
</dbReference>
<dbReference type="STRING" id="6239.F17E9.7.1"/>
<reference evidence="7 8" key="1">
    <citation type="journal article" date="1998" name="Science">
        <title>Genome sequence of the nematode C. elegans: a platform for investigating biology.</title>
        <authorList>
            <consortium name="The C. elegans sequencing consortium"/>
            <person name="Sulson J.E."/>
            <person name="Waterston R."/>
        </authorList>
    </citation>
    <scope>NUCLEOTIDE SEQUENCE [LARGE SCALE GENOMIC DNA]</scope>
    <source>
        <strain evidence="7 8">Bristol N2</strain>
    </source>
</reference>
<feature type="transmembrane region" description="Helical" evidence="5">
    <location>
        <begin position="414"/>
        <end position="432"/>
    </location>
</feature>
<dbReference type="Reactome" id="R-CEL-629594">
    <property type="pathway name" value="Highly calcium permeable postsynaptic nicotinic acetylcholine receptors"/>
</dbReference>
<protein>
    <submittedName>
        <fullName evidence="7">Neurotransmitter-gated ion-channel ligand-binding domain-containing protein</fullName>
    </submittedName>
</protein>
<dbReference type="InterPro" id="IPR018000">
    <property type="entry name" value="Neurotransmitter_ion_chnl_CS"/>
</dbReference>
<dbReference type="GO" id="GO:0042391">
    <property type="term" value="P:regulation of membrane potential"/>
    <property type="evidence" value="ECO:0000318"/>
    <property type="project" value="GO_Central"/>
</dbReference>
<feature type="signal peptide" evidence="5">
    <location>
        <begin position="1"/>
        <end position="18"/>
    </location>
</feature>
<dbReference type="RefSeq" id="NP_501411.4">
    <property type="nucleotide sequence ID" value="NM_069010.5"/>
</dbReference>
<dbReference type="GO" id="GO:0004888">
    <property type="term" value="F:transmembrane signaling receptor activity"/>
    <property type="evidence" value="ECO:0007669"/>
    <property type="project" value="InterPro"/>
</dbReference>
<dbReference type="SUPFAM" id="SSF63712">
    <property type="entry name" value="Nicotinic receptor ligand binding domain-like"/>
    <property type="match status" value="1"/>
</dbReference>
<dbReference type="GO" id="GO:0045202">
    <property type="term" value="C:synapse"/>
    <property type="evidence" value="ECO:0000318"/>
    <property type="project" value="GO_Central"/>
</dbReference>
<feature type="transmembrane region" description="Helical" evidence="5">
    <location>
        <begin position="302"/>
        <end position="323"/>
    </location>
</feature>
<evidence type="ECO:0000256" key="3">
    <source>
        <dbReference type="ARBA" id="ARBA00022989"/>
    </source>
</evidence>
<dbReference type="Pfam" id="PF02931">
    <property type="entry name" value="Neur_chan_LBD"/>
    <property type="match status" value="1"/>
</dbReference>
<gene>
    <name evidence="7 9" type="primary">lgc-5</name>
    <name evidence="7" type="ORF">CELE_F17E9.7</name>
    <name evidence="9" type="ORF">F17E9.7</name>
</gene>
<dbReference type="SUPFAM" id="SSF90112">
    <property type="entry name" value="Neurotransmitter-gated ion-channel transmembrane pore"/>
    <property type="match status" value="1"/>
</dbReference>
<dbReference type="FunFam" id="1.20.58.390:FF:000090">
    <property type="entry name" value="Ligand-Gated ion Channel"/>
    <property type="match status" value="1"/>
</dbReference>
<dbReference type="PANTHER" id="PTHR18945">
    <property type="entry name" value="NEUROTRANSMITTER GATED ION CHANNEL"/>
    <property type="match status" value="1"/>
</dbReference>
<evidence type="ECO:0000256" key="5">
    <source>
        <dbReference type="RuleBase" id="RU000687"/>
    </source>
</evidence>
<dbReference type="SMR" id="O61520"/>
<dbReference type="KEGG" id="cel:CELE_F17E9.7"/>
<comment type="similarity">
    <text evidence="5">Belongs to the ligand-gated ion channel (TC 1.A.9) family.</text>
</comment>
<accession>O61520</accession>
<dbReference type="Reactome" id="R-CEL-112314">
    <property type="pathway name" value="Neurotransmitter receptors and postsynaptic signal transmission"/>
</dbReference>
<dbReference type="InterPro" id="IPR006201">
    <property type="entry name" value="Neur_channel"/>
</dbReference>
<dbReference type="GO" id="GO:0007268">
    <property type="term" value="P:chemical synaptic transmission"/>
    <property type="evidence" value="ECO:0000318"/>
    <property type="project" value="GO_Central"/>
</dbReference>
<dbReference type="FunFam" id="2.70.170.10:FF:000027">
    <property type="entry name" value="Ligand-Gated ion Channel"/>
    <property type="match status" value="1"/>
</dbReference>
<dbReference type="InterPro" id="IPR036719">
    <property type="entry name" value="Neuro-gated_channel_TM_sf"/>
</dbReference>
<dbReference type="FunCoup" id="O61520">
    <property type="interactions" value="72"/>
</dbReference>
<name>O61520_CAEEL</name>
<dbReference type="CTD" id="184620"/>
<feature type="chain" id="PRO_5022264185" evidence="5">
    <location>
        <begin position="19"/>
        <end position="433"/>
    </location>
</feature>
<keyword evidence="4 5" id="KW-0472">Membrane</keyword>
<dbReference type="GeneID" id="184620"/>
<evidence type="ECO:0000256" key="1">
    <source>
        <dbReference type="ARBA" id="ARBA00004141"/>
    </source>
</evidence>
<evidence type="ECO:0000313" key="7">
    <source>
        <dbReference type="EMBL" id="CCD68535.3"/>
    </source>
</evidence>
<evidence type="ECO:0000313" key="8">
    <source>
        <dbReference type="Proteomes" id="UP000001940"/>
    </source>
</evidence>
<dbReference type="UCSC" id="F17E9.7">
    <property type="organism name" value="c. elegans"/>
</dbReference>
<dbReference type="GO" id="GO:0005231">
    <property type="term" value="F:excitatory extracellular ligand-gated monoatomic ion channel activity"/>
    <property type="evidence" value="ECO:0000318"/>
    <property type="project" value="GO_Central"/>
</dbReference>
<dbReference type="Proteomes" id="UP000001940">
    <property type="component" value="Chromosome IV"/>
</dbReference>
<dbReference type="PRINTS" id="PR00252">
    <property type="entry name" value="NRIONCHANNEL"/>
</dbReference>
<dbReference type="eggNOG" id="KOG3645">
    <property type="taxonomic scope" value="Eukaryota"/>
</dbReference>
<proteinExistence type="inferred from homology"/>
<keyword evidence="5" id="KW-0813">Transport</keyword>
<dbReference type="GO" id="GO:0043005">
    <property type="term" value="C:neuron projection"/>
    <property type="evidence" value="ECO:0000318"/>
    <property type="project" value="GO_Central"/>
</dbReference>
<dbReference type="AGR" id="WB:WBGene00017543"/>
<keyword evidence="8" id="KW-1185">Reference proteome</keyword>
<evidence type="ECO:0000256" key="2">
    <source>
        <dbReference type="ARBA" id="ARBA00022692"/>
    </source>
</evidence>
<keyword evidence="5" id="KW-0407">Ion channel</keyword>
<dbReference type="InterPro" id="IPR006202">
    <property type="entry name" value="Neur_chan_lig-bd"/>
</dbReference>
<dbReference type="PaxDb" id="6239-F17E9.7"/>
<evidence type="ECO:0000259" key="6">
    <source>
        <dbReference type="Pfam" id="PF02931"/>
    </source>
</evidence>
<comment type="caution">
    <text evidence="5">Lacks conserved residue(s) required for the propagation of feature annotation.</text>
</comment>
<dbReference type="GO" id="GO:0034220">
    <property type="term" value="P:monoatomic ion transmembrane transport"/>
    <property type="evidence" value="ECO:0000318"/>
    <property type="project" value="GO_Central"/>
</dbReference>
<dbReference type="InterPro" id="IPR036734">
    <property type="entry name" value="Neur_chan_lig-bd_sf"/>
</dbReference>
<dbReference type="CDD" id="cd18989">
    <property type="entry name" value="LGIC_ECD_cation"/>
    <property type="match status" value="1"/>
</dbReference>
<dbReference type="InterPro" id="IPR038050">
    <property type="entry name" value="Neuro_actylchol_rec"/>
</dbReference>
<keyword evidence="5" id="KW-0406">Ion transport</keyword>
<dbReference type="WormBase" id="F17E9.7">
    <property type="protein sequence ID" value="CE49672"/>
    <property type="gene ID" value="WBGene00017543"/>
    <property type="gene designation" value="lgc-5"/>
</dbReference>
<dbReference type="GO" id="GO:1904315">
    <property type="term" value="F:transmitter-gated monoatomic ion channel activity involved in regulation of postsynaptic membrane potential"/>
    <property type="evidence" value="ECO:0000318"/>
    <property type="project" value="GO_Central"/>
</dbReference>
<dbReference type="AlphaFoldDB" id="O61520"/>
<evidence type="ECO:0000313" key="9">
    <source>
        <dbReference type="WormBase" id="F17E9.7"/>
    </source>
</evidence>
<sequence>MSWLLNSLLTFLVLRTFGSNTTNVESNTEVLLQELFNRTYDVNVKPSDTLTTVTITPNTFLLLSMDQTQETILFSQEFLLKWYDPILHWNRTLFDYNREWIKISVSRVWVPDVIFTKRLSVESLLDEDMQMADLRYNGEIRTSLPAVVSTSCPLNIQDFPHDVQECNISMGSWAFDRTVIVVQSSVDEILPLRGRFEGNSEWELLSIRAFRTDSFEYSLGTSFSEITYTVTLQRKPVYYVLVIQAPTFILCTITIFGLFSPNSNENERLSRVELCLNMFAAISMMLQLVSDMMPKASRLPLLGNYIIAEIFVVTAATIAAIVIQHVHHHVHTNATCPPKWLRCLVLCDCMREEFPSKTSSVSSMDVPENIIAPVSLLKSSLHKTAFLVRDTLQEMSRINENQLLWLKILDKTDLMCLILFQVANVVITIVYWK</sequence>
<dbReference type="InParanoid" id="O61520"/>
<dbReference type="GO" id="GO:0005886">
    <property type="term" value="C:plasma membrane"/>
    <property type="evidence" value="ECO:0000318"/>
    <property type="project" value="GO_Central"/>
</dbReference>